<keyword evidence="4" id="KW-0067">ATP-binding</keyword>
<organism evidence="7 8">
    <name type="scientific">Eleusine coracana subsp. coracana</name>
    <dbReference type="NCBI Taxonomy" id="191504"/>
    <lineage>
        <taxon>Eukaryota</taxon>
        <taxon>Viridiplantae</taxon>
        <taxon>Streptophyta</taxon>
        <taxon>Embryophyta</taxon>
        <taxon>Tracheophyta</taxon>
        <taxon>Spermatophyta</taxon>
        <taxon>Magnoliopsida</taxon>
        <taxon>Liliopsida</taxon>
        <taxon>Poales</taxon>
        <taxon>Poaceae</taxon>
        <taxon>PACMAD clade</taxon>
        <taxon>Chloridoideae</taxon>
        <taxon>Cynodonteae</taxon>
        <taxon>Eleusininae</taxon>
        <taxon>Eleusine</taxon>
    </lineage>
</organism>
<accession>A0AAV5ETS4</accession>
<protein>
    <recommendedName>
        <fullName evidence="1">[RNA-polymerase]-subunit kinase</fullName>
        <ecNumber evidence="1">2.7.11.23</ecNumber>
    </recommendedName>
</protein>
<dbReference type="GO" id="GO:0008353">
    <property type="term" value="F:RNA polymerase II CTD heptapeptide repeat kinase activity"/>
    <property type="evidence" value="ECO:0007669"/>
    <property type="project" value="UniProtKB-EC"/>
</dbReference>
<comment type="catalytic activity">
    <reaction evidence="5">
        <text>[DNA-directed RNA polymerase] + ATP = phospho-[DNA-directed RNA polymerase] + ADP + H(+)</text>
        <dbReference type="Rhea" id="RHEA:10216"/>
        <dbReference type="Rhea" id="RHEA-COMP:11321"/>
        <dbReference type="Rhea" id="RHEA-COMP:11322"/>
        <dbReference type="ChEBI" id="CHEBI:15378"/>
        <dbReference type="ChEBI" id="CHEBI:30616"/>
        <dbReference type="ChEBI" id="CHEBI:43176"/>
        <dbReference type="ChEBI" id="CHEBI:68546"/>
        <dbReference type="ChEBI" id="CHEBI:456216"/>
        <dbReference type="EC" id="2.7.11.23"/>
    </reaction>
</comment>
<evidence type="ECO:0000256" key="5">
    <source>
        <dbReference type="ARBA" id="ARBA00049280"/>
    </source>
</evidence>
<dbReference type="InterPro" id="IPR050108">
    <property type="entry name" value="CDK"/>
</dbReference>
<dbReference type="PANTHER" id="PTHR24056:SF578">
    <property type="entry name" value="CYCLIN-DEPENDENT KINASE F-2-RELATED"/>
    <property type="match status" value="1"/>
</dbReference>
<evidence type="ECO:0000256" key="3">
    <source>
        <dbReference type="ARBA" id="ARBA00022741"/>
    </source>
</evidence>
<dbReference type="PROSITE" id="PS50011">
    <property type="entry name" value="PROTEIN_KINASE_DOM"/>
    <property type="match status" value="1"/>
</dbReference>
<proteinExistence type="predicted"/>
<dbReference type="EMBL" id="BQKI01000079">
    <property type="protein sequence ID" value="GJN25976.1"/>
    <property type="molecule type" value="Genomic_DNA"/>
</dbReference>
<dbReference type="SMART" id="SM00220">
    <property type="entry name" value="S_TKc"/>
    <property type="match status" value="1"/>
</dbReference>
<keyword evidence="3" id="KW-0547">Nucleotide-binding</keyword>
<dbReference type="InterPro" id="IPR011009">
    <property type="entry name" value="Kinase-like_dom_sf"/>
</dbReference>
<dbReference type="EC" id="2.7.11.23" evidence="1"/>
<dbReference type="GO" id="GO:0005524">
    <property type="term" value="F:ATP binding"/>
    <property type="evidence" value="ECO:0007669"/>
    <property type="project" value="UniProtKB-KW"/>
</dbReference>
<dbReference type="GO" id="GO:0005634">
    <property type="term" value="C:nucleus"/>
    <property type="evidence" value="ECO:0007669"/>
    <property type="project" value="TreeGrafter"/>
</dbReference>
<dbReference type="Pfam" id="PF00069">
    <property type="entry name" value="Pkinase"/>
    <property type="match status" value="1"/>
</dbReference>
<feature type="domain" description="Protein kinase" evidence="6">
    <location>
        <begin position="1"/>
        <end position="192"/>
    </location>
</feature>
<keyword evidence="8" id="KW-1185">Reference proteome</keyword>
<reference evidence="7" key="2">
    <citation type="submission" date="2021-12" db="EMBL/GenBank/DDBJ databases">
        <title>Resequencing data analysis of finger millet.</title>
        <authorList>
            <person name="Hatakeyama M."/>
            <person name="Aluri S."/>
            <person name="Balachadran M.T."/>
            <person name="Sivarajan S.R."/>
            <person name="Poveda L."/>
            <person name="Shimizu-Inatsugi R."/>
            <person name="Schlapbach R."/>
            <person name="Sreeman S.M."/>
            <person name="Shimizu K.K."/>
        </authorList>
    </citation>
    <scope>NUCLEOTIDE SEQUENCE</scope>
</reference>
<keyword evidence="2" id="KW-0597">Phosphoprotein</keyword>
<comment type="caution">
    <text evidence="7">The sequence shown here is derived from an EMBL/GenBank/DDBJ whole genome shotgun (WGS) entry which is preliminary data.</text>
</comment>
<dbReference type="Gene3D" id="1.10.510.10">
    <property type="entry name" value="Transferase(Phosphotransferase) domain 1"/>
    <property type="match status" value="2"/>
</dbReference>
<sequence length="233" mass="25412">MEHVGPSLLEVVRSQRRDEPFPEQDVRCIVRQVLGGAMALHERGVVHGAINTETVLVADYANLVVKIGGAGQATMGNAAIKEGDSWSIGCLMAELLTGKPLFDEEQGREEESLHEIFHVLGYPAADKETIHQVIIKLSSNNHDQETSTKNRLRELVPPEILSDDGFEVLQGLLTCNPNKRLTPAAALQRPWFHHLHAAPESTTTALVSLSQVGCPLALVKSTVNNARPKAHCN</sequence>
<evidence type="ECO:0000313" key="8">
    <source>
        <dbReference type="Proteomes" id="UP001054889"/>
    </source>
</evidence>
<evidence type="ECO:0000256" key="2">
    <source>
        <dbReference type="ARBA" id="ARBA00022553"/>
    </source>
</evidence>
<dbReference type="SUPFAM" id="SSF56112">
    <property type="entry name" value="Protein kinase-like (PK-like)"/>
    <property type="match status" value="1"/>
</dbReference>
<evidence type="ECO:0000256" key="1">
    <source>
        <dbReference type="ARBA" id="ARBA00012409"/>
    </source>
</evidence>
<evidence type="ECO:0000313" key="7">
    <source>
        <dbReference type="EMBL" id="GJN25976.1"/>
    </source>
</evidence>
<dbReference type="AlphaFoldDB" id="A0AAV5ETS4"/>
<name>A0AAV5ETS4_ELECO</name>
<evidence type="ECO:0000256" key="4">
    <source>
        <dbReference type="ARBA" id="ARBA00022840"/>
    </source>
</evidence>
<dbReference type="PANTHER" id="PTHR24056">
    <property type="entry name" value="CELL DIVISION PROTEIN KINASE"/>
    <property type="match status" value="1"/>
</dbReference>
<reference evidence="7" key="1">
    <citation type="journal article" date="2018" name="DNA Res.">
        <title>Multiple hybrid de novo genome assembly of finger millet, an orphan allotetraploid crop.</title>
        <authorList>
            <person name="Hatakeyama M."/>
            <person name="Aluri S."/>
            <person name="Balachadran M.T."/>
            <person name="Sivarajan S.R."/>
            <person name="Patrignani A."/>
            <person name="Gruter S."/>
            <person name="Poveda L."/>
            <person name="Shimizu-Inatsugi R."/>
            <person name="Baeten J."/>
            <person name="Francoijs K.J."/>
            <person name="Nataraja K.N."/>
            <person name="Reddy Y.A.N."/>
            <person name="Phadnis S."/>
            <person name="Ravikumar R.L."/>
            <person name="Schlapbach R."/>
            <person name="Sreeman S.M."/>
            <person name="Shimizu K.K."/>
        </authorList>
    </citation>
    <scope>NUCLEOTIDE SEQUENCE</scope>
</reference>
<dbReference type="GO" id="GO:0007346">
    <property type="term" value="P:regulation of mitotic cell cycle"/>
    <property type="evidence" value="ECO:0007669"/>
    <property type="project" value="TreeGrafter"/>
</dbReference>
<evidence type="ECO:0000259" key="6">
    <source>
        <dbReference type="PROSITE" id="PS50011"/>
    </source>
</evidence>
<dbReference type="InterPro" id="IPR000719">
    <property type="entry name" value="Prot_kinase_dom"/>
</dbReference>
<gene>
    <name evidence="7" type="primary">gb13866</name>
    <name evidence="7" type="ORF">PR202_gb13866</name>
</gene>
<dbReference type="Proteomes" id="UP001054889">
    <property type="component" value="Unassembled WGS sequence"/>
</dbReference>